<name>A0A811MKA3_9POAL</name>
<protein>
    <submittedName>
        <fullName evidence="13">Uncharacterized protein</fullName>
    </submittedName>
</protein>
<reference evidence="13" key="1">
    <citation type="submission" date="2020-10" db="EMBL/GenBank/DDBJ databases">
        <authorList>
            <person name="Han B."/>
            <person name="Lu T."/>
            <person name="Zhao Q."/>
            <person name="Huang X."/>
            <person name="Zhao Y."/>
        </authorList>
    </citation>
    <scope>NUCLEOTIDE SEQUENCE</scope>
</reference>
<dbReference type="Gene3D" id="3.80.10.10">
    <property type="entry name" value="Ribonuclease Inhibitor"/>
    <property type="match status" value="1"/>
</dbReference>
<evidence type="ECO:0000256" key="1">
    <source>
        <dbReference type="ARBA" id="ARBA00008894"/>
    </source>
</evidence>
<dbReference type="SUPFAM" id="SSF52540">
    <property type="entry name" value="P-loop containing nucleoside triphosphate hydrolases"/>
    <property type="match status" value="1"/>
</dbReference>
<feature type="domain" description="NB-ARC" evidence="9">
    <location>
        <begin position="191"/>
        <end position="363"/>
    </location>
</feature>
<dbReference type="GO" id="GO:0006952">
    <property type="term" value="P:defense response"/>
    <property type="evidence" value="ECO:0007669"/>
    <property type="project" value="UniProtKB-KW"/>
</dbReference>
<organism evidence="13 14">
    <name type="scientific">Miscanthus lutarioriparius</name>
    <dbReference type="NCBI Taxonomy" id="422564"/>
    <lineage>
        <taxon>Eukaryota</taxon>
        <taxon>Viridiplantae</taxon>
        <taxon>Streptophyta</taxon>
        <taxon>Embryophyta</taxon>
        <taxon>Tracheophyta</taxon>
        <taxon>Spermatophyta</taxon>
        <taxon>Magnoliopsida</taxon>
        <taxon>Liliopsida</taxon>
        <taxon>Poales</taxon>
        <taxon>Poaceae</taxon>
        <taxon>PACMAD clade</taxon>
        <taxon>Panicoideae</taxon>
        <taxon>Andropogonodae</taxon>
        <taxon>Andropogoneae</taxon>
        <taxon>Saccharinae</taxon>
        <taxon>Miscanthus</taxon>
    </lineage>
</organism>
<dbReference type="InterPro" id="IPR055414">
    <property type="entry name" value="LRR_R13L4/SHOC2-like"/>
</dbReference>
<keyword evidence="6" id="KW-0067">ATP-binding</keyword>
<feature type="domain" description="Disease resistance protein winged helix" evidence="11">
    <location>
        <begin position="450"/>
        <end position="516"/>
    </location>
</feature>
<keyword evidence="3" id="KW-0677">Repeat</keyword>
<dbReference type="GO" id="GO:0043531">
    <property type="term" value="F:ADP binding"/>
    <property type="evidence" value="ECO:0007669"/>
    <property type="project" value="InterPro"/>
</dbReference>
<evidence type="ECO:0000256" key="5">
    <source>
        <dbReference type="ARBA" id="ARBA00022821"/>
    </source>
</evidence>
<sequence length="1015" mass="115904">MAGLIASGIVKWTASKLSSLVSAPVGTSPSDPDEGQSAFEDLRELRRSMIMIQRTLDESAEGSIRGEAERLRLRELQQFVFDAQDAVDQYKYELLRRRMEDQDRQGDGSNRSSRKRKGEKKEPEADPIPVPVPDELATRVKKILERFNEITRAWNDLQMDESDAPMLEEDNELFPLPTNPHVDELNIVGREEDKESVIKMLTAGVNADAGTLSVLPVIGMGGVGKTTLAQLVYNDRRISKYFDIKGWVHVSPEFSVKNLASKILMSFSRRQCEAMEMDDLQDALMEQVEGMKFLLVLDDVWNEDRDLWNTLLSPMLSAQLGMILLTTRNESVSRAFQTMPPYNISFLSVDKSWILFKQLAFAINVQDTHGDFEETGKKIVEKCGGLPLAIKAIASALRFEPTVERWKEVLNSEQWELPGNEDHVLPALRLSYDRMPKHLRRCFIFLTLLPRRYLFLKDNVINLWMSLDILKQGGRRRLENIGSLYFDDLMQRTMIQQTKSDDELDCFMVHDLVHDLLQFVAGEDFLRINIQHFHEVDQGYRYLSLVVSSSDINVMLQSAKIPEGLRVLQVVNSTDNSHCYSKLFSFNINVIIPDPLWQSFQQLRVLDFSHTGLKTLPDSIGDLKLLRYLSLFKTEVTSIPDSIENLHNLKVLDARTYSLTEIPQGIKKLVSLRHFQLEKRSPLCMPSGVGQLKKLQSLSRFSIGSGSWHCNIAELHGLVNIRPELSITGLRRVSSVDDAQTANLLLELSVQWMRGVRHISKEFCGQGDTKGFPSLKDLEFENMPAWVEWSGVDDGDFYCLHELRIKECFELRYLPRPLSASLSKLVIKNCDKLVRLPHLPNLSSLVLKGKLNEELFSDLDLPLLRALKVSLSHNIECVVLSQNLPLLELLAVRACHKLQELVGLSNLQSLKLLNIIACRKLHLPFDQPLPQQLERLTILKCPQLHDWLEFQNAQLYDQLLSDHESDEDREALEMLWDDTEDEVEEEFLDISENDDDAESDFGPSGFSVDDDDQED</sequence>
<feature type="domain" description="Disease resistance N-terminal" evidence="10">
    <location>
        <begin position="10"/>
        <end position="106"/>
    </location>
</feature>
<dbReference type="Gene3D" id="1.10.10.10">
    <property type="entry name" value="Winged helix-like DNA-binding domain superfamily/Winged helix DNA-binding domain"/>
    <property type="match status" value="1"/>
</dbReference>
<dbReference type="Gene3D" id="1.10.8.430">
    <property type="entry name" value="Helical domain of apoptotic protease-activating factors"/>
    <property type="match status" value="1"/>
</dbReference>
<dbReference type="InterPro" id="IPR058922">
    <property type="entry name" value="WHD_DRP"/>
</dbReference>
<evidence type="ECO:0000256" key="7">
    <source>
        <dbReference type="ARBA" id="ARBA00023054"/>
    </source>
</evidence>
<keyword evidence="5" id="KW-0611">Plant defense</keyword>
<dbReference type="Proteomes" id="UP000604825">
    <property type="component" value="Unassembled WGS sequence"/>
</dbReference>
<evidence type="ECO:0000256" key="2">
    <source>
        <dbReference type="ARBA" id="ARBA00022614"/>
    </source>
</evidence>
<dbReference type="InterPro" id="IPR002182">
    <property type="entry name" value="NB-ARC"/>
</dbReference>
<dbReference type="EMBL" id="CAJGYO010000001">
    <property type="protein sequence ID" value="CAD6205707.1"/>
    <property type="molecule type" value="Genomic_DNA"/>
</dbReference>
<dbReference type="Pfam" id="PF23598">
    <property type="entry name" value="LRR_14"/>
    <property type="match status" value="1"/>
</dbReference>
<feature type="domain" description="Disease resistance R13L4/SHOC-2-like LRR" evidence="12">
    <location>
        <begin position="586"/>
        <end position="919"/>
    </location>
</feature>
<evidence type="ECO:0000259" key="11">
    <source>
        <dbReference type="Pfam" id="PF23559"/>
    </source>
</evidence>
<comment type="caution">
    <text evidence="13">The sequence shown here is derived from an EMBL/GenBank/DDBJ whole genome shotgun (WGS) entry which is preliminary data.</text>
</comment>
<dbReference type="InterPro" id="IPR027417">
    <property type="entry name" value="P-loop_NTPase"/>
</dbReference>
<feature type="compositionally biased region" description="Acidic residues" evidence="8">
    <location>
        <begin position="988"/>
        <end position="999"/>
    </location>
</feature>
<proteinExistence type="inferred from homology"/>
<dbReference type="InterPro" id="IPR041118">
    <property type="entry name" value="Rx_N"/>
</dbReference>
<comment type="similarity">
    <text evidence="1">Belongs to the disease resistance NB-LRR family.</text>
</comment>
<dbReference type="OrthoDB" id="630536at2759"/>
<dbReference type="InterPro" id="IPR032675">
    <property type="entry name" value="LRR_dom_sf"/>
</dbReference>
<evidence type="ECO:0000256" key="3">
    <source>
        <dbReference type="ARBA" id="ARBA00022737"/>
    </source>
</evidence>
<dbReference type="AlphaFoldDB" id="A0A811MKA3"/>
<evidence type="ECO:0000259" key="10">
    <source>
        <dbReference type="Pfam" id="PF18052"/>
    </source>
</evidence>
<evidence type="ECO:0000256" key="6">
    <source>
        <dbReference type="ARBA" id="ARBA00022840"/>
    </source>
</evidence>
<keyword evidence="4" id="KW-0547">Nucleotide-binding</keyword>
<keyword evidence="14" id="KW-1185">Reference proteome</keyword>
<dbReference type="InterPro" id="IPR036388">
    <property type="entry name" value="WH-like_DNA-bd_sf"/>
</dbReference>
<evidence type="ECO:0000313" key="14">
    <source>
        <dbReference type="Proteomes" id="UP000604825"/>
    </source>
</evidence>
<accession>A0A811MKA3</accession>
<evidence type="ECO:0000256" key="8">
    <source>
        <dbReference type="SAM" id="MobiDB-lite"/>
    </source>
</evidence>
<dbReference type="GO" id="GO:0051707">
    <property type="term" value="P:response to other organism"/>
    <property type="evidence" value="ECO:0007669"/>
    <property type="project" value="UniProtKB-ARBA"/>
</dbReference>
<feature type="region of interest" description="Disordered" evidence="8">
    <location>
        <begin position="98"/>
        <end position="133"/>
    </location>
</feature>
<keyword evidence="7" id="KW-0175">Coiled coil</keyword>
<dbReference type="PRINTS" id="PR00364">
    <property type="entry name" value="DISEASERSIST"/>
</dbReference>
<dbReference type="Pfam" id="PF18052">
    <property type="entry name" value="Rx_N"/>
    <property type="match status" value="1"/>
</dbReference>
<dbReference type="PANTHER" id="PTHR36766">
    <property type="entry name" value="PLANT BROAD-SPECTRUM MILDEW RESISTANCE PROTEIN RPW8"/>
    <property type="match status" value="1"/>
</dbReference>
<dbReference type="Pfam" id="PF00931">
    <property type="entry name" value="NB-ARC"/>
    <property type="match status" value="1"/>
</dbReference>
<dbReference type="PANTHER" id="PTHR36766:SF70">
    <property type="entry name" value="DISEASE RESISTANCE PROTEIN RGA4"/>
    <property type="match status" value="1"/>
</dbReference>
<evidence type="ECO:0000259" key="12">
    <source>
        <dbReference type="Pfam" id="PF23598"/>
    </source>
</evidence>
<feature type="region of interest" description="Disordered" evidence="8">
    <location>
        <begin position="988"/>
        <end position="1015"/>
    </location>
</feature>
<evidence type="ECO:0000259" key="9">
    <source>
        <dbReference type="Pfam" id="PF00931"/>
    </source>
</evidence>
<dbReference type="GO" id="GO:0005524">
    <property type="term" value="F:ATP binding"/>
    <property type="evidence" value="ECO:0007669"/>
    <property type="project" value="UniProtKB-KW"/>
</dbReference>
<gene>
    <name evidence="13" type="ORF">NCGR_LOCUS3498</name>
</gene>
<keyword evidence="2" id="KW-0433">Leucine-rich repeat</keyword>
<dbReference type="Gene3D" id="3.40.50.300">
    <property type="entry name" value="P-loop containing nucleotide triphosphate hydrolases"/>
    <property type="match status" value="1"/>
</dbReference>
<dbReference type="Gene3D" id="1.20.5.4130">
    <property type="match status" value="1"/>
</dbReference>
<dbReference type="SUPFAM" id="SSF52058">
    <property type="entry name" value="L domain-like"/>
    <property type="match status" value="1"/>
</dbReference>
<evidence type="ECO:0000256" key="4">
    <source>
        <dbReference type="ARBA" id="ARBA00022741"/>
    </source>
</evidence>
<dbReference type="InterPro" id="IPR042197">
    <property type="entry name" value="Apaf_helical"/>
</dbReference>
<evidence type="ECO:0000313" key="13">
    <source>
        <dbReference type="EMBL" id="CAD6205707.1"/>
    </source>
</evidence>
<dbReference type="Pfam" id="PF23559">
    <property type="entry name" value="WHD_DRP"/>
    <property type="match status" value="1"/>
</dbReference>